<evidence type="ECO:0000313" key="2">
    <source>
        <dbReference type="Proteomes" id="UP000322658"/>
    </source>
</evidence>
<dbReference type="RefSeq" id="WP_149885839.1">
    <property type="nucleotide sequence ID" value="NZ_VVXJ01000006.1"/>
</dbReference>
<evidence type="ECO:0000313" key="1">
    <source>
        <dbReference type="EMBL" id="KAA2376983.1"/>
    </source>
</evidence>
<gene>
    <name evidence="1" type="ORF">F2Y07_04165</name>
</gene>
<dbReference type="InterPro" id="IPR051162">
    <property type="entry name" value="T4SS_component"/>
</dbReference>
<dbReference type="SUPFAM" id="SSF52540">
    <property type="entry name" value="P-loop containing nucleoside triphosphate hydrolases"/>
    <property type="match status" value="1"/>
</dbReference>
<dbReference type="PANTHER" id="PTHR30121">
    <property type="entry name" value="UNCHARACTERIZED PROTEIN YJGR-RELATED"/>
    <property type="match status" value="1"/>
</dbReference>
<dbReference type="PANTHER" id="PTHR30121:SF6">
    <property type="entry name" value="SLR6007 PROTEIN"/>
    <property type="match status" value="1"/>
</dbReference>
<organism evidence="1 2">
    <name type="scientific">Alistipes shahii</name>
    <dbReference type="NCBI Taxonomy" id="328814"/>
    <lineage>
        <taxon>Bacteria</taxon>
        <taxon>Pseudomonadati</taxon>
        <taxon>Bacteroidota</taxon>
        <taxon>Bacteroidia</taxon>
        <taxon>Bacteroidales</taxon>
        <taxon>Rikenellaceae</taxon>
        <taxon>Alistipes</taxon>
    </lineage>
</organism>
<keyword evidence="1" id="KW-0547">Nucleotide-binding</keyword>
<keyword evidence="1" id="KW-0067">ATP-binding</keyword>
<protein>
    <submittedName>
        <fullName evidence="1">ATP-binding protein</fullName>
    </submittedName>
</protein>
<sequence length="560" mass="63049">MSTKIIGKVSATEKCPSTIDDFYFWTDKKEILSPFDIVKVEHEQGSITYGVVEEINHVTDAPSHFTSYISSDFGNIETDPIGNMMRLGMNYVKARVVCNTENIYTPVLDSRRVSLCDENDVKRALGLSDDEVKNPLVCGYLQMYQGDAAIKVKVVLNSHFLIGPDGAHINVSGISGLAAKTSYSMFLLKAIQEKFRTEKGETAAFVFFNVKGRDLMAIDEPNKELPQADIDIYRDTLQLSARPFDNVTYYYPYSKDKMTENVQSYAQPSDIRSQIDAGKASIYKFTFEKCQDKLDLLLANEDDSTGTLESCVNFIINQEGNFKGVEKWSTFNEKLSEYTQTASSTGAKKTDKGEILVTSWRKFKRCISKAIQNDVFGKSIVDGEVDLTEEISNNLRDGRVMVIDIARLDENTQSFVFGSVARAIYDLKLGADRTDIPDKVILFVDELNKYASNDVPKNSPILRQLLDIAERGRSLGIILFSVEQFRSAIHDRVKGNCATHAYGRTNAIEVSKPDYRYIPKVYQNMMTRLTPGEYIISNPALRSLVNIKFPRNAYKQFPNG</sequence>
<accession>A0A5B3GTS3</accession>
<comment type="caution">
    <text evidence="1">The sequence shown here is derived from an EMBL/GenBank/DDBJ whole genome shotgun (WGS) entry which is preliminary data.</text>
</comment>
<dbReference type="AlphaFoldDB" id="A0A5B3GTS3"/>
<dbReference type="Gene3D" id="3.40.50.300">
    <property type="entry name" value="P-loop containing nucleotide triphosphate hydrolases"/>
    <property type="match status" value="1"/>
</dbReference>
<name>A0A5B3GTS3_9BACT</name>
<proteinExistence type="predicted"/>
<dbReference type="Proteomes" id="UP000322658">
    <property type="component" value="Unassembled WGS sequence"/>
</dbReference>
<dbReference type="GO" id="GO:0005524">
    <property type="term" value="F:ATP binding"/>
    <property type="evidence" value="ECO:0007669"/>
    <property type="project" value="UniProtKB-KW"/>
</dbReference>
<dbReference type="InterPro" id="IPR027417">
    <property type="entry name" value="P-loop_NTPase"/>
</dbReference>
<reference evidence="1 2" key="1">
    <citation type="journal article" date="2019" name="Nat. Med.">
        <title>A library of human gut bacterial isolates paired with longitudinal multiomics data enables mechanistic microbiome research.</title>
        <authorList>
            <person name="Poyet M."/>
            <person name="Groussin M."/>
            <person name="Gibbons S.M."/>
            <person name="Avila-Pacheco J."/>
            <person name="Jiang X."/>
            <person name="Kearney S.M."/>
            <person name="Perrotta A.R."/>
            <person name="Berdy B."/>
            <person name="Zhao S."/>
            <person name="Lieberman T.D."/>
            <person name="Swanson P.K."/>
            <person name="Smith M."/>
            <person name="Roesemann S."/>
            <person name="Alexander J.E."/>
            <person name="Rich S.A."/>
            <person name="Livny J."/>
            <person name="Vlamakis H."/>
            <person name="Clish C."/>
            <person name="Bullock K."/>
            <person name="Deik A."/>
            <person name="Scott J."/>
            <person name="Pierce K.A."/>
            <person name="Xavier R.J."/>
            <person name="Alm E.J."/>
        </authorList>
    </citation>
    <scope>NUCLEOTIDE SEQUENCE [LARGE SCALE GENOMIC DNA]</scope>
    <source>
        <strain evidence="1 2">BIOML-A1</strain>
    </source>
</reference>
<dbReference type="EMBL" id="VVXJ01000006">
    <property type="protein sequence ID" value="KAA2376983.1"/>
    <property type="molecule type" value="Genomic_DNA"/>
</dbReference>